<dbReference type="HOGENOM" id="CLU_1174554_0_0_0"/>
<protein>
    <recommendedName>
        <fullName evidence="3">Glycosyltransferase 2-like domain-containing protein</fullName>
    </recommendedName>
</protein>
<dbReference type="SUPFAM" id="SSF53448">
    <property type="entry name" value="Nucleotide-diphospho-sugar transferases"/>
    <property type="match status" value="1"/>
</dbReference>
<dbReference type="EMBL" id="CP001848">
    <property type="protein sequence ID" value="ADB15975.1"/>
    <property type="molecule type" value="Genomic_DNA"/>
</dbReference>
<name>D2QWA0_PIRSD</name>
<evidence type="ECO:0000313" key="1">
    <source>
        <dbReference type="EMBL" id="ADB15975.1"/>
    </source>
</evidence>
<sequence>MIPAENSSCVVLVPVGSQIEPACEAGLKDLEKRGYPVWRVRGYAAIDQGRNQMATDAIAQGFKETMWIDSDIAFDPNAVDRLRTHQLPITCGVYPKKGKRELAIHVLPGTEKIVFGKDASLTEIKYAATGFLHVRREVYLKVQADLKLPLCNTRWKNPMVPFFMPMVQPESWGSWYLAEDYAFSERARRCGYQVWADTSIRLGHIGSYSYSWEDAGSDTKRFASYTYHLTDQKNES</sequence>
<dbReference type="AlphaFoldDB" id="D2QWA0"/>
<keyword evidence="2" id="KW-1185">Reference proteome</keyword>
<evidence type="ECO:0000313" key="2">
    <source>
        <dbReference type="Proteomes" id="UP000001887"/>
    </source>
</evidence>
<dbReference type="eggNOG" id="COG1216">
    <property type="taxonomic scope" value="Bacteria"/>
</dbReference>
<dbReference type="InterPro" id="IPR029044">
    <property type="entry name" value="Nucleotide-diphossugar_trans"/>
</dbReference>
<reference evidence="1 2" key="1">
    <citation type="journal article" date="2009" name="Stand. Genomic Sci.">
        <title>Complete genome sequence of Pirellula staleyi type strain (ATCC 27377).</title>
        <authorList>
            <person name="Clum A."/>
            <person name="Tindall B.J."/>
            <person name="Sikorski J."/>
            <person name="Ivanova N."/>
            <person name="Mavrommatis K."/>
            <person name="Lucas S."/>
            <person name="Glavina del Rio T."/>
            <person name="Nolan M."/>
            <person name="Chen F."/>
            <person name="Tice H."/>
            <person name="Pitluck S."/>
            <person name="Cheng J.F."/>
            <person name="Chertkov O."/>
            <person name="Brettin T."/>
            <person name="Han C."/>
            <person name="Detter J.C."/>
            <person name="Kuske C."/>
            <person name="Bruce D."/>
            <person name="Goodwin L."/>
            <person name="Ovchinikova G."/>
            <person name="Pati A."/>
            <person name="Mikhailova N."/>
            <person name="Chen A."/>
            <person name="Palaniappan K."/>
            <person name="Land M."/>
            <person name="Hauser L."/>
            <person name="Chang Y.J."/>
            <person name="Jeffries C.D."/>
            <person name="Chain P."/>
            <person name="Rohde M."/>
            <person name="Goker M."/>
            <person name="Bristow J."/>
            <person name="Eisen J.A."/>
            <person name="Markowitz V."/>
            <person name="Hugenholtz P."/>
            <person name="Kyrpides N.C."/>
            <person name="Klenk H.P."/>
            <person name="Lapidus A."/>
        </authorList>
    </citation>
    <scope>NUCLEOTIDE SEQUENCE [LARGE SCALE GENOMIC DNA]</scope>
    <source>
        <strain evidence="2">ATCC 27377 / DSM 6068 / ICPB 4128</strain>
    </source>
</reference>
<organism evidence="1 2">
    <name type="scientific">Pirellula staleyi (strain ATCC 27377 / DSM 6068 / ICPB 4128)</name>
    <name type="common">Pirella staleyi</name>
    <dbReference type="NCBI Taxonomy" id="530564"/>
    <lineage>
        <taxon>Bacteria</taxon>
        <taxon>Pseudomonadati</taxon>
        <taxon>Planctomycetota</taxon>
        <taxon>Planctomycetia</taxon>
        <taxon>Pirellulales</taxon>
        <taxon>Pirellulaceae</taxon>
        <taxon>Pirellula</taxon>
    </lineage>
</organism>
<dbReference type="Proteomes" id="UP000001887">
    <property type="component" value="Chromosome"/>
</dbReference>
<accession>D2QWA0</accession>
<proteinExistence type="predicted"/>
<dbReference type="KEGG" id="psl:Psta_1297"/>
<gene>
    <name evidence="1" type="ordered locus">Psta_1297</name>
</gene>
<dbReference type="STRING" id="530564.Psta_1297"/>
<evidence type="ECO:0008006" key="3">
    <source>
        <dbReference type="Google" id="ProtNLM"/>
    </source>
</evidence>